<gene>
    <name evidence="1" type="ORF">E2C01_070915</name>
</gene>
<dbReference type="Proteomes" id="UP000324222">
    <property type="component" value="Unassembled WGS sequence"/>
</dbReference>
<proteinExistence type="predicted"/>
<evidence type="ECO:0000313" key="2">
    <source>
        <dbReference type="Proteomes" id="UP000324222"/>
    </source>
</evidence>
<organism evidence="1 2">
    <name type="scientific">Portunus trituberculatus</name>
    <name type="common">Swimming crab</name>
    <name type="synonym">Neptunus trituberculatus</name>
    <dbReference type="NCBI Taxonomy" id="210409"/>
    <lineage>
        <taxon>Eukaryota</taxon>
        <taxon>Metazoa</taxon>
        <taxon>Ecdysozoa</taxon>
        <taxon>Arthropoda</taxon>
        <taxon>Crustacea</taxon>
        <taxon>Multicrustacea</taxon>
        <taxon>Malacostraca</taxon>
        <taxon>Eumalacostraca</taxon>
        <taxon>Eucarida</taxon>
        <taxon>Decapoda</taxon>
        <taxon>Pleocyemata</taxon>
        <taxon>Brachyura</taxon>
        <taxon>Eubrachyura</taxon>
        <taxon>Portunoidea</taxon>
        <taxon>Portunidae</taxon>
        <taxon>Portuninae</taxon>
        <taxon>Portunus</taxon>
    </lineage>
</organism>
<sequence>MKTQTVAFVALGNRRIHRFQHPPTHIPSSLNKSKATQSHLSSLIPKCISDKFIFSSLVLAVFASVNVPPNLASPRLTAPRLANINRILQPAPTFAVVITAAILSRPQH</sequence>
<comment type="caution">
    <text evidence="1">The sequence shown here is derived from an EMBL/GenBank/DDBJ whole genome shotgun (WGS) entry which is preliminary data.</text>
</comment>
<name>A0A5B7I3U1_PORTR</name>
<reference evidence="1 2" key="1">
    <citation type="submission" date="2019-05" db="EMBL/GenBank/DDBJ databases">
        <title>Another draft genome of Portunus trituberculatus and its Hox gene families provides insights of decapod evolution.</title>
        <authorList>
            <person name="Jeong J.-H."/>
            <person name="Song I."/>
            <person name="Kim S."/>
            <person name="Choi T."/>
            <person name="Kim D."/>
            <person name="Ryu S."/>
            <person name="Kim W."/>
        </authorList>
    </citation>
    <scope>NUCLEOTIDE SEQUENCE [LARGE SCALE GENOMIC DNA]</scope>
    <source>
        <tissue evidence="1">Muscle</tissue>
    </source>
</reference>
<evidence type="ECO:0000313" key="1">
    <source>
        <dbReference type="EMBL" id="MPC76499.1"/>
    </source>
</evidence>
<accession>A0A5B7I3U1</accession>
<protein>
    <submittedName>
        <fullName evidence="1">Uncharacterized protein</fullName>
    </submittedName>
</protein>
<dbReference type="EMBL" id="VSRR010043527">
    <property type="protein sequence ID" value="MPC76499.1"/>
    <property type="molecule type" value="Genomic_DNA"/>
</dbReference>
<keyword evidence="2" id="KW-1185">Reference proteome</keyword>
<dbReference type="AlphaFoldDB" id="A0A5B7I3U1"/>